<feature type="compositionally biased region" description="Low complexity" evidence="1">
    <location>
        <begin position="26"/>
        <end position="40"/>
    </location>
</feature>
<dbReference type="GeneID" id="68116832"/>
<dbReference type="RefSeq" id="XP_044556636.1">
    <property type="nucleotide sequence ID" value="XM_044713594.1"/>
</dbReference>
<keyword evidence="3" id="KW-1185">Reference proteome</keyword>
<dbReference type="AlphaFoldDB" id="A0A6A5BAL7"/>
<dbReference type="VEuPathDB" id="AmoebaDB:NF0050600"/>
<sequence>MDFFKNTLDLLKRDDNRSLLFASGRLTSSFSPTSSHKSSSPGVMSTGSDRGGTEYSLSTNLQQPLQHQQQPPPVNASPAAITTSTNGSVNHQNGNLSSTTTTILQQQPQTPINGKSGVVGNMNMSPPQGTNVIVNNNLTTNGSSTPHQVVAALHTVNSSSTNISNGSNPNSPIGPFPNTSEQELLKLLEKQRQLRKKRPPQQPQQQPMTSSILPTTNVPMSSSTPFPSVSQNASTNIKPVTAANPAVKRKIGGGGMIQSVSMPSNPPGIPATKPPPKKIKTTDTR</sequence>
<name>A0A6A5BAL7_NAEFO</name>
<dbReference type="VEuPathDB" id="AmoebaDB:NfTy_086850"/>
<feature type="region of interest" description="Disordered" evidence="1">
    <location>
        <begin position="193"/>
        <end position="233"/>
    </location>
</feature>
<dbReference type="OrthoDB" id="10660457at2759"/>
<organism evidence="2 3">
    <name type="scientific">Naegleria fowleri</name>
    <name type="common">Brain eating amoeba</name>
    <dbReference type="NCBI Taxonomy" id="5763"/>
    <lineage>
        <taxon>Eukaryota</taxon>
        <taxon>Discoba</taxon>
        <taxon>Heterolobosea</taxon>
        <taxon>Tetramitia</taxon>
        <taxon>Eutetramitia</taxon>
        <taxon>Vahlkampfiidae</taxon>
        <taxon>Naegleria</taxon>
    </lineage>
</organism>
<protein>
    <submittedName>
        <fullName evidence="2">Uncharacterized protein</fullName>
    </submittedName>
</protein>
<evidence type="ECO:0000313" key="3">
    <source>
        <dbReference type="Proteomes" id="UP000444721"/>
    </source>
</evidence>
<reference evidence="2 3" key="1">
    <citation type="journal article" date="2019" name="Sci. Rep.">
        <title>Nanopore sequencing improves the draft genome of the human pathogenic amoeba Naegleria fowleri.</title>
        <authorList>
            <person name="Liechti N."/>
            <person name="Schurch N."/>
            <person name="Bruggmann R."/>
            <person name="Wittwer M."/>
        </authorList>
    </citation>
    <scope>NUCLEOTIDE SEQUENCE [LARGE SCALE GENOMIC DNA]</scope>
    <source>
        <strain evidence="2 3">ATCC 30894</strain>
    </source>
</reference>
<dbReference type="Proteomes" id="UP000444721">
    <property type="component" value="Unassembled WGS sequence"/>
</dbReference>
<dbReference type="EMBL" id="VFQX01000072">
    <property type="protein sequence ID" value="KAF0971921.1"/>
    <property type="molecule type" value="Genomic_DNA"/>
</dbReference>
<feature type="region of interest" description="Disordered" evidence="1">
    <location>
        <begin position="250"/>
        <end position="285"/>
    </location>
</feature>
<feature type="compositionally biased region" description="Polar residues" evidence="1">
    <location>
        <begin position="208"/>
        <end position="233"/>
    </location>
</feature>
<dbReference type="VEuPathDB" id="AmoebaDB:FDP41_009617"/>
<proteinExistence type="predicted"/>
<feature type="compositionally biased region" description="Pro residues" evidence="1">
    <location>
        <begin position="264"/>
        <end position="274"/>
    </location>
</feature>
<feature type="region of interest" description="Disordered" evidence="1">
    <location>
        <begin position="160"/>
        <end position="179"/>
    </location>
</feature>
<gene>
    <name evidence="2" type="ORF">FDP41_009617</name>
</gene>
<comment type="caution">
    <text evidence="2">The sequence shown here is derived from an EMBL/GenBank/DDBJ whole genome shotgun (WGS) entry which is preliminary data.</text>
</comment>
<accession>A0A6A5BAL7</accession>
<evidence type="ECO:0000313" key="2">
    <source>
        <dbReference type="EMBL" id="KAF0971921.1"/>
    </source>
</evidence>
<feature type="region of interest" description="Disordered" evidence="1">
    <location>
        <begin position="26"/>
        <end position="96"/>
    </location>
</feature>
<dbReference type="OMA" id="IPNMTSQ"/>
<evidence type="ECO:0000256" key="1">
    <source>
        <dbReference type="SAM" id="MobiDB-lite"/>
    </source>
</evidence>
<feature type="compositionally biased region" description="Polar residues" evidence="1">
    <location>
        <begin position="80"/>
        <end position="95"/>
    </location>
</feature>